<sequence>MRAMCATVLALEAIVMGLAVPVLIMVEDVPTGLALAYGLGLSALALVTAGLLRFSWAYGLGWLVQVLAVAMGFWMPSAFLIGGIFAALWAGAILIGRKIAQDRAANPEFYAS</sequence>
<dbReference type="EMBL" id="PGEZ01000002">
    <property type="protein sequence ID" value="PJJ54014.1"/>
    <property type="molecule type" value="Genomic_DNA"/>
</dbReference>
<evidence type="ECO:0000313" key="3">
    <source>
        <dbReference type="Proteomes" id="UP000230842"/>
    </source>
</evidence>
<keyword evidence="1" id="KW-0472">Membrane</keyword>
<dbReference type="InterPro" id="IPR025327">
    <property type="entry name" value="DUF4233"/>
</dbReference>
<dbReference type="AlphaFoldDB" id="A0A0B2BG54"/>
<protein>
    <submittedName>
        <fullName evidence="2">Uncharacterized protein DUF4233</fullName>
    </submittedName>
</protein>
<dbReference type="Pfam" id="PF14017">
    <property type="entry name" value="DUF4233"/>
    <property type="match status" value="1"/>
</dbReference>
<accession>A0A0B2BG54</accession>
<feature type="transmembrane region" description="Helical" evidence="1">
    <location>
        <begin position="79"/>
        <end position="96"/>
    </location>
</feature>
<gene>
    <name evidence="2" type="ORF">CLV56_3517</name>
</gene>
<organism evidence="2 3">
    <name type="scientific">Mumia flava</name>
    <dbReference type="NCBI Taxonomy" id="1348852"/>
    <lineage>
        <taxon>Bacteria</taxon>
        <taxon>Bacillati</taxon>
        <taxon>Actinomycetota</taxon>
        <taxon>Actinomycetes</taxon>
        <taxon>Propionibacteriales</taxon>
        <taxon>Nocardioidaceae</taxon>
        <taxon>Mumia</taxon>
    </lineage>
</organism>
<dbReference type="Proteomes" id="UP000230842">
    <property type="component" value="Unassembled WGS sequence"/>
</dbReference>
<dbReference type="OrthoDB" id="3267755at2"/>
<keyword evidence="1" id="KW-1133">Transmembrane helix</keyword>
<dbReference type="RefSeq" id="WP_039349167.1">
    <property type="nucleotide sequence ID" value="NZ_PGEZ01000002.1"/>
</dbReference>
<name>A0A0B2BG54_9ACTN</name>
<feature type="transmembrane region" description="Helical" evidence="1">
    <location>
        <begin position="29"/>
        <end position="49"/>
    </location>
</feature>
<proteinExistence type="predicted"/>
<keyword evidence="1" id="KW-0812">Transmembrane</keyword>
<reference evidence="2 3" key="1">
    <citation type="submission" date="2017-11" db="EMBL/GenBank/DDBJ databases">
        <title>Genomic Encyclopedia of Archaeal and Bacterial Type Strains, Phase II (KMG-II): From Individual Species to Whole Genera.</title>
        <authorList>
            <person name="Goeker M."/>
        </authorList>
    </citation>
    <scope>NUCLEOTIDE SEQUENCE [LARGE SCALE GENOMIC DNA]</scope>
    <source>
        <strain evidence="2 3">DSM 27763</strain>
    </source>
</reference>
<evidence type="ECO:0000313" key="2">
    <source>
        <dbReference type="EMBL" id="PJJ54014.1"/>
    </source>
</evidence>
<keyword evidence="3" id="KW-1185">Reference proteome</keyword>
<evidence type="ECO:0000256" key="1">
    <source>
        <dbReference type="SAM" id="Phobius"/>
    </source>
</evidence>
<comment type="caution">
    <text evidence="2">The sequence shown here is derived from an EMBL/GenBank/DDBJ whole genome shotgun (WGS) entry which is preliminary data.</text>
</comment>